<keyword evidence="2" id="KW-1185">Reference proteome</keyword>
<accession>A0A6A6XT74</accession>
<dbReference type="Proteomes" id="UP000799757">
    <property type="component" value="Unassembled WGS sequence"/>
</dbReference>
<name>A0A6A6XT74_9PLEO</name>
<evidence type="ECO:0000313" key="1">
    <source>
        <dbReference type="EMBL" id="KAF2799609.1"/>
    </source>
</evidence>
<gene>
    <name evidence="1" type="ORF">K505DRAFT_332413</name>
</gene>
<reference evidence="1" key="1">
    <citation type="journal article" date="2020" name="Stud. Mycol.">
        <title>101 Dothideomycetes genomes: a test case for predicting lifestyles and emergence of pathogens.</title>
        <authorList>
            <person name="Haridas S."/>
            <person name="Albert R."/>
            <person name="Binder M."/>
            <person name="Bloem J."/>
            <person name="Labutti K."/>
            <person name="Salamov A."/>
            <person name="Andreopoulos B."/>
            <person name="Baker S."/>
            <person name="Barry K."/>
            <person name="Bills G."/>
            <person name="Bluhm B."/>
            <person name="Cannon C."/>
            <person name="Castanera R."/>
            <person name="Culley D."/>
            <person name="Daum C."/>
            <person name="Ezra D."/>
            <person name="Gonzalez J."/>
            <person name="Henrissat B."/>
            <person name="Kuo A."/>
            <person name="Liang C."/>
            <person name="Lipzen A."/>
            <person name="Lutzoni F."/>
            <person name="Magnuson J."/>
            <person name="Mondo S."/>
            <person name="Nolan M."/>
            <person name="Ohm R."/>
            <person name="Pangilinan J."/>
            <person name="Park H.-J."/>
            <person name="Ramirez L."/>
            <person name="Alfaro M."/>
            <person name="Sun H."/>
            <person name="Tritt A."/>
            <person name="Yoshinaga Y."/>
            <person name="Zwiers L.-H."/>
            <person name="Turgeon B."/>
            <person name="Goodwin S."/>
            <person name="Spatafora J."/>
            <person name="Crous P."/>
            <person name="Grigoriev I."/>
        </authorList>
    </citation>
    <scope>NUCLEOTIDE SEQUENCE</scope>
    <source>
        <strain evidence="1">CBS 109.77</strain>
    </source>
</reference>
<protein>
    <submittedName>
        <fullName evidence="1">Uncharacterized protein</fullName>
    </submittedName>
</protein>
<dbReference type="AlphaFoldDB" id="A0A6A6XT74"/>
<dbReference type="EMBL" id="MU001761">
    <property type="protein sequence ID" value="KAF2799609.1"/>
    <property type="molecule type" value="Genomic_DNA"/>
</dbReference>
<proteinExistence type="predicted"/>
<organism evidence="1 2">
    <name type="scientific">Melanomma pulvis-pyrius CBS 109.77</name>
    <dbReference type="NCBI Taxonomy" id="1314802"/>
    <lineage>
        <taxon>Eukaryota</taxon>
        <taxon>Fungi</taxon>
        <taxon>Dikarya</taxon>
        <taxon>Ascomycota</taxon>
        <taxon>Pezizomycotina</taxon>
        <taxon>Dothideomycetes</taxon>
        <taxon>Pleosporomycetidae</taxon>
        <taxon>Pleosporales</taxon>
        <taxon>Melanommataceae</taxon>
        <taxon>Melanomma</taxon>
    </lineage>
</organism>
<sequence length="183" mass="20988">MRKSAFRTWWMQPSFLSLMHDAGVCCKKPYPTWPERPKRCTEAVLAELRGYGAAALLYLIYSATVHTACSFTSTSTLSLNPPDLVHYEASEKIVIQSDKRSVEHLDYAVHIMNETIATTLDKILPTFHLYNLSAWHWSRYEQSRETDDLDRAMKANTAAIETVPLDNDLRLTVLHNLMRLLSE</sequence>
<evidence type="ECO:0000313" key="2">
    <source>
        <dbReference type="Proteomes" id="UP000799757"/>
    </source>
</evidence>